<evidence type="ECO:0000256" key="1">
    <source>
        <dbReference type="ARBA" id="ARBA00006518"/>
    </source>
</evidence>
<dbReference type="AlphaFoldDB" id="A0A058Z9A4"/>
<dbReference type="STRING" id="691883.A0A058Z9A4"/>
<feature type="domain" description="Exocyst complex component Sec3 coiled-coil" evidence="6">
    <location>
        <begin position="295"/>
        <end position="423"/>
    </location>
</feature>
<sequence>MPASTSTSAATASATTAAPSNPRPGVLTSSILFILPVTPVVESGAELDVPAAGFELSLVRRSPAQQDVTGTSGGFGSSAINITHQYSMSIYRISASGRRRVFFRTPLGSIRSVEDLSRTLALSSAGTIVTRRAAATDSPPGAMAPAGVAPPSSQDDRAEPPEFKITFRTPDDVESTVHFLCDTELIPFRPSDALLLDYQPKSPYDIRGEFSSFVGYLCQLCKDLFDNRISVLSGGAVLRSDAVDPDGDQEAASAPDAPTDAAPKDPRSIVNSALNNMDSGPLFSFSSWSPLDILSFEHQLLNELEALETASIHTLVQNRHQIQQSLSLIDMSLSHASTLEGWISSLSAPLEKLSSDLAVIEERNRKLSIRNMNENRLRSVLTMLKDNLTIDPMVLRALESTSFDDPANIPTLVQASAILNQALLVDYSDGMFPGLSGPCTGFHLMALHPGLFRFLEIVYQYCLGERGFYAIFFKPKRRVPAEKLNPLTMFAELSEKEKKFLDMSFDNLNDSLHSLAKNALRADPTISVSFMVACEVLCKYRLVNEPFLRGMIERFSTDIILREYTDMIGASLQSIAPVCGITVRKRGMLESFQVFPNMIRRIEACFEVDLSYSQLVSPELTTEVETDCALRAAKARALLDTDYARMARRLLSSLPLFLSEPEPPPGVLHNVAAANQLLVSLGEKGQRDAAVLIAENCYHFAHEFNTLKIRCLAPYTAAANKLYKAYLDFYAVYCVTRALGRLGEFMSGVRGLLDSGRKPEEVGFVVTYSRNALVRAAGVNALSDLRKALRHTYQSLRRHFSKSAEGQLNAASHHIEMELISRITQYEQWCRSCYGGATLESLVGLSVGKVSDLIKEIGVSGF</sequence>
<dbReference type="InterPro" id="IPR048628">
    <property type="entry name" value="Sec3_C"/>
</dbReference>
<feature type="compositionally biased region" description="Low complexity" evidence="5">
    <location>
        <begin position="251"/>
        <end position="261"/>
    </location>
</feature>
<dbReference type="InterPro" id="IPR019160">
    <property type="entry name" value="Sec3_CC"/>
</dbReference>
<keyword evidence="9" id="KW-1185">Reference proteome</keyword>
<dbReference type="PANTHER" id="PTHR16092">
    <property type="entry name" value="SEC3/SYNTAXIN-RELATED"/>
    <property type="match status" value="1"/>
</dbReference>
<evidence type="ECO:0000313" key="8">
    <source>
        <dbReference type="EMBL" id="KCV70468.1"/>
    </source>
</evidence>
<dbReference type="Pfam" id="PF09763">
    <property type="entry name" value="Sec3_CC"/>
    <property type="match status" value="1"/>
</dbReference>
<dbReference type="GO" id="GO:0000145">
    <property type="term" value="C:exocyst"/>
    <property type="evidence" value="ECO:0007669"/>
    <property type="project" value="InterPro"/>
</dbReference>
<evidence type="ECO:0000256" key="5">
    <source>
        <dbReference type="SAM" id="MobiDB-lite"/>
    </source>
</evidence>
<dbReference type="EMBL" id="KB932204">
    <property type="protein sequence ID" value="KCV70468.1"/>
    <property type="molecule type" value="Genomic_DNA"/>
</dbReference>
<evidence type="ECO:0000313" key="9">
    <source>
        <dbReference type="Proteomes" id="UP000030693"/>
    </source>
</evidence>
<dbReference type="PANTHER" id="PTHR16092:SF14">
    <property type="entry name" value="EXOCYST COMPLEX COMPONENT 1 ISOFORM X1"/>
    <property type="match status" value="1"/>
</dbReference>
<evidence type="ECO:0000259" key="7">
    <source>
        <dbReference type="Pfam" id="PF20654"/>
    </source>
</evidence>
<dbReference type="eggNOG" id="KOG2148">
    <property type="taxonomic scope" value="Eukaryota"/>
</dbReference>
<keyword evidence="4" id="KW-0175">Coiled coil</keyword>
<feature type="region of interest" description="Disordered" evidence="5">
    <location>
        <begin position="133"/>
        <end position="158"/>
    </location>
</feature>
<gene>
    <name evidence="8" type="ORF">H696_02809</name>
</gene>
<dbReference type="GeneID" id="20527534"/>
<dbReference type="GO" id="GO:0006887">
    <property type="term" value="P:exocytosis"/>
    <property type="evidence" value="ECO:0007669"/>
    <property type="project" value="UniProtKB-KW"/>
</dbReference>
<evidence type="ECO:0000256" key="2">
    <source>
        <dbReference type="ARBA" id="ARBA00022448"/>
    </source>
</evidence>
<proteinExistence type="inferred from homology"/>
<dbReference type="Proteomes" id="UP000030693">
    <property type="component" value="Unassembled WGS sequence"/>
</dbReference>
<keyword evidence="2" id="KW-0813">Transport</keyword>
<feature type="compositionally biased region" description="Low complexity" evidence="5">
    <location>
        <begin position="139"/>
        <end position="151"/>
    </location>
</feature>
<accession>A0A058Z9A4</accession>
<organism evidence="8">
    <name type="scientific">Fonticula alba</name>
    <name type="common">Slime mold</name>
    <dbReference type="NCBI Taxonomy" id="691883"/>
    <lineage>
        <taxon>Eukaryota</taxon>
        <taxon>Rotosphaerida</taxon>
        <taxon>Fonticulaceae</taxon>
        <taxon>Fonticula</taxon>
    </lineage>
</organism>
<evidence type="ECO:0008006" key="10">
    <source>
        <dbReference type="Google" id="ProtNLM"/>
    </source>
</evidence>
<feature type="region of interest" description="Disordered" evidence="5">
    <location>
        <begin position="1"/>
        <end position="21"/>
    </location>
</feature>
<feature type="domain" description="Exocyst complex component Sec3 C-terminal" evidence="7">
    <location>
        <begin position="482"/>
        <end position="835"/>
    </location>
</feature>
<reference evidence="8" key="1">
    <citation type="submission" date="2013-04" db="EMBL/GenBank/DDBJ databases">
        <title>The Genome Sequence of Fonticula alba ATCC 38817.</title>
        <authorList>
            <consortium name="The Broad Institute Genomics Platform"/>
            <person name="Russ C."/>
            <person name="Cuomo C."/>
            <person name="Burger G."/>
            <person name="Gray M.W."/>
            <person name="Holland P.W.H."/>
            <person name="King N."/>
            <person name="Lang F.B.F."/>
            <person name="Roger A.J."/>
            <person name="Ruiz-Trillo I."/>
            <person name="Brown M."/>
            <person name="Walker B."/>
            <person name="Young S."/>
            <person name="Zeng Q."/>
            <person name="Gargeya S."/>
            <person name="Fitzgerald M."/>
            <person name="Haas B."/>
            <person name="Abouelleil A."/>
            <person name="Allen A.W."/>
            <person name="Alvarado L."/>
            <person name="Arachchi H.M."/>
            <person name="Berlin A.M."/>
            <person name="Chapman S.B."/>
            <person name="Gainer-Dewar J."/>
            <person name="Goldberg J."/>
            <person name="Griggs A."/>
            <person name="Gujja S."/>
            <person name="Hansen M."/>
            <person name="Howarth C."/>
            <person name="Imamovic A."/>
            <person name="Ireland A."/>
            <person name="Larimer J."/>
            <person name="McCowan C."/>
            <person name="Murphy C."/>
            <person name="Pearson M."/>
            <person name="Poon T.W."/>
            <person name="Priest M."/>
            <person name="Roberts A."/>
            <person name="Saif S."/>
            <person name="Shea T."/>
            <person name="Sisk P."/>
            <person name="Sykes S."/>
            <person name="Wortman J."/>
            <person name="Nusbaum C."/>
            <person name="Birren B."/>
        </authorList>
    </citation>
    <scope>NUCLEOTIDE SEQUENCE [LARGE SCALE GENOMIC DNA]</scope>
    <source>
        <strain evidence="8">ATCC 38817</strain>
    </source>
</reference>
<dbReference type="GO" id="GO:0005886">
    <property type="term" value="C:plasma membrane"/>
    <property type="evidence" value="ECO:0007669"/>
    <property type="project" value="TreeGrafter"/>
</dbReference>
<evidence type="ECO:0000259" key="6">
    <source>
        <dbReference type="Pfam" id="PF09763"/>
    </source>
</evidence>
<evidence type="ECO:0000256" key="4">
    <source>
        <dbReference type="ARBA" id="ARBA00023054"/>
    </source>
</evidence>
<evidence type="ECO:0000256" key="3">
    <source>
        <dbReference type="ARBA" id="ARBA00022483"/>
    </source>
</evidence>
<dbReference type="Pfam" id="PF20654">
    <property type="entry name" value="Sec3_C-term"/>
    <property type="match status" value="1"/>
</dbReference>
<protein>
    <recommendedName>
        <fullName evidence="10">Exocyst complex component Sec3 C-terminal domain-containing protein</fullName>
    </recommendedName>
</protein>
<keyword evidence="3" id="KW-0268">Exocytosis</keyword>
<dbReference type="OrthoDB" id="27109at2759"/>
<dbReference type="GO" id="GO:0005546">
    <property type="term" value="F:phosphatidylinositol-4,5-bisphosphate binding"/>
    <property type="evidence" value="ECO:0007669"/>
    <property type="project" value="TreeGrafter"/>
</dbReference>
<feature type="compositionally biased region" description="Low complexity" evidence="5">
    <location>
        <begin position="1"/>
        <end position="20"/>
    </location>
</feature>
<dbReference type="RefSeq" id="XP_009494984.1">
    <property type="nucleotide sequence ID" value="XM_009496709.1"/>
</dbReference>
<name>A0A058Z9A4_FONAL</name>
<comment type="similarity">
    <text evidence="1">Belongs to the SEC3 family.</text>
</comment>
<feature type="region of interest" description="Disordered" evidence="5">
    <location>
        <begin position="240"/>
        <end position="264"/>
    </location>
</feature>
<dbReference type="GO" id="GO:0006893">
    <property type="term" value="P:Golgi to plasma membrane transport"/>
    <property type="evidence" value="ECO:0007669"/>
    <property type="project" value="TreeGrafter"/>
</dbReference>